<evidence type="ECO:0000313" key="4">
    <source>
        <dbReference type="RefSeq" id="XP_025408075.1"/>
    </source>
</evidence>
<proteinExistence type="predicted"/>
<dbReference type="Gene3D" id="2.30.30.140">
    <property type="match status" value="1"/>
</dbReference>
<feature type="compositionally biased region" description="Polar residues" evidence="1">
    <location>
        <begin position="345"/>
        <end position="354"/>
    </location>
</feature>
<organism evidence="3 4">
    <name type="scientific">Sipha flava</name>
    <name type="common">yellow sugarcane aphid</name>
    <dbReference type="NCBI Taxonomy" id="143950"/>
    <lineage>
        <taxon>Eukaryota</taxon>
        <taxon>Metazoa</taxon>
        <taxon>Ecdysozoa</taxon>
        <taxon>Arthropoda</taxon>
        <taxon>Hexapoda</taxon>
        <taxon>Insecta</taxon>
        <taxon>Pterygota</taxon>
        <taxon>Neoptera</taxon>
        <taxon>Paraneoptera</taxon>
        <taxon>Hemiptera</taxon>
        <taxon>Sternorrhyncha</taxon>
        <taxon>Aphidomorpha</taxon>
        <taxon>Aphidoidea</taxon>
        <taxon>Aphididae</taxon>
        <taxon>Sipha</taxon>
    </lineage>
</organism>
<keyword evidence="3" id="KW-1185">Reference proteome</keyword>
<feature type="region of interest" description="Disordered" evidence="1">
    <location>
        <begin position="605"/>
        <end position="627"/>
    </location>
</feature>
<feature type="compositionally biased region" description="Basic and acidic residues" evidence="1">
    <location>
        <begin position="291"/>
        <end position="319"/>
    </location>
</feature>
<dbReference type="OrthoDB" id="6381815at2759"/>
<feature type="compositionally biased region" description="Basic and acidic residues" evidence="1">
    <location>
        <begin position="326"/>
        <end position="344"/>
    </location>
</feature>
<feature type="compositionally biased region" description="Polar residues" evidence="1">
    <location>
        <begin position="605"/>
        <end position="618"/>
    </location>
</feature>
<dbReference type="InterPro" id="IPR000313">
    <property type="entry name" value="PWWP_dom"/>
</dbReference>
<evidence type="ECO:0000313" key="3">
    <source>
        <dbReference type="Proteomes" id="UP000694846"/>
    </source>
</evidence>
<feature type="domain" description="PWWP" evidence="2">
    <location>
        <begin position="11"/>
        <end position="86"/>
    </location>
</feature>
<dbReference type="RefSeq" id="XP_025408075.1">
    <property type="nucleotide sequence ID" value="XM_025552290.1"/>
</dbReference>
<evidence type="ECO:0000256" key="1">
    <source>
        <dbReference type="SAM" id="MobiDB-lite"/>
    </source>
</evidence>
<dbReference type="Proteomes" id="UP000694846">
    <property type="component" value="Unplaced"/>
</dbReference>
<name>A0A8B8FCL1_9HEMI</name>
<gene>
    <name evidence="4" type="primary">LOC112681924</name>
</gene>
<feature type="region of interest" description="Disordered" evidence="1">
    <location>
        <begin position="290"/>
        <end position="354"/>
    </location>
</feature>
<sequence length="627" mass="70773">MCDQTNPYNLGDKVWVLLLNHVWWPGIVVDKSTTPESYQEFIKKKKIICVVGFLSEASMYEGVVNINKIAMYNCNRKLEFLKKGYLLYKKQLKSNKEKLYFNMTHFVADVKSFEKEIGGDENIFEQFEEKEDEKPLKININELFTTEKSRKTKARKSGTVRGRPSLPATKISAPLPNKIKPSTPKAKPKPSTTTSNTSATKSYFCYFGEQNRCTFNTTRFDILKRHIADHKAKAELMKQSATSSNNLNTNTQLSSPTSTKRNYGRNRKSCTKKIKLHDELLKDWDFDEAEDANKDGDKNNLDTNTVEKDEEKDEDKKAFDTNTIEGGKENDLDKSTTEDDKSKNTSEVNNVVENIPQETSGFLDKDVEEDIPSLSKSNENISGGVFDFEEDDSSNIISDLRPSKSDFNSTIVGEMNDSIGRKCDQEFITSTILGSQLHVNDSETGHTNDFENEIESSKLLLKKTVNTLDQISDLEKSMNNISSNKSKLIGDNQSSESLIENTYLDKDITNPENETMVKNNVKADDLITSPVEIPQSNDNEESNYMGIDDENKKLCSNVDGAQIQNIGAEGVVDPTENGRYECLLDGLPSPDWIKEDSWDSFSQNGLQEVKLPTSNESNLPEFLKETP</sequence>
<feature type="compositionally biased region" description="Low complexity" evidence="1">
    <location>
        <begin position="180"/>
        <end position="197"/>
    </location>
</feature>
<dbReference type="GeneID" id="112681924"/>
<dbReference type="SUPFAM" id="SSF63748">
    <property type="entry name" value="Tudor/PWWP/MBT"/>
    <property type="match status" value="1"/>
</dbReference>
<evidence type="ECO:0000259" key="2">
    <source>
        <dbReference type="Pfam" id="PF00855"/>
    </source>
</evidence>
<feature type="region of interest" description="Disordered" evidence="1">
    <location>
        <begin position="149"/>
        <end position="197"/>
    </location>
</feature>
<reference evidence="4" key="1">
    <citation type="submission" date="2025-08" db="UniProtKB">
        <authorList>
            <consortium name="RefSeq"/>
        </authorList>
    </citation>
    <scope>IDENTIFICATION</scope>
    <source>
        <tissue evidence="4">Whole body</tissue>
    </source>
</reference>
<dbReference type="CDD" id="cd05162">
    <property type="entry name" value="PWWP"/>
    <property type="match status" value="1"/>
</dbReference>
<dbReference type="Pfam" id="PF00855">
    <property type="entry name" value="PWWP"/>
    <property type="match status" value="1"/>
</dbReference>
<feature type="compositionally biased region" description="Low complexity" evidence="1">
    <location>
        <begin position="242"/>
        <end position="259"/>
    </location>
</feature>
<feature type="region of interest" description="Disordered" evidence="1">
    <location>
        <begin position="235"/>
        <end position="266"/>
    </location>
</feature>
<dbReference type="AlphaFoldDB" id="A0A8B8FCL1"/>
<protein>
    <submittedName>
        <fullName evidence="4">Uncharacterized protein LOC112681924 isoform X2</fullName>
    </submittedName>
</protein>
<accession>A0A8B8FCL1</accession>